<evidence type="ECO:0000313" key="2">
    <source>
        <dbReference type="RefSeq" id="XP_032324654.1"/>
    </source>
</evidence>
<proteinExistence type="predicted"/>
<dbReference type="CTD" id="245911"/>
<keyword evidence="1" id="KW-1185">Reference proteome</keyword>
<sequence length="112" mass="12625">MRYRRALNIRTRHSAVLQNRRRKLSLPLEMKPSLLRSPAMRIAVPFFTILVFMSQVPPGSSGFREVCARPNGSCHEFCIESEIQVGRCLDGRACCLPMGNVPQIDPTTPKGR</sequence>
<dbReference type="Proteomes" id="UP000694856">
    <property type="component" value="Chromosome 26"/>
</dbReference>
<accession>A0A8B8S4R5</accession>
<protein>
    <submittedName>
        <fullName evidence="2">Beta-defensin 108B</fullName>
    </submittedName>
</protein>
<dbReference type="GeneID" id="116660088"/>
<organism evidence="1 2">
    <name type="scientific">Camelus ferus</name>
    <name type="common">Wild bactrian camel</name>
    <name type="synonym">Camelus bactrianus ferus</name>
    <dbReference type="NCBI Taxonomy" id="419612"/>
    <lineage>
        <taxon>Eukaryota</taxon>
        <taxon>Metazoa</taxon>
        <taxon>Chordata</taxon>
        <taxon>Craniata</taxon>
        <taxon>Vertebrata</taxon>
        <taxon>Euteleostomi</taxon>
        <taxon>Mammalia</taxon>
        <taxon>Eutheria</taxon>
        <taxon>Laurasiatheria</taxon>
        <taxon>Artiodactyla</taxon>
        <taxon>Tylopoda</taxon>
        <taxon>Camelidae</taxon>
        <taxon>Camelus</taxon>
    </lineage>
</organism>
<evidence type="ECO:0000313" key="1">
    <source>
        <dbReference type="Proteomes" id="UP000694856"/>
    </source>
</evidence>
<dbReference type="KEGG" id="cfr:116660088"/>
<gene>
    <name evidence="2" type="primary">DEFB108B</name>
</gene>
<dbReference type="AlphaFoldDB" id="A0A8B8S4R5"/>
<dbReference type="RefSeq" id="XP_032324654.1">
    <property type="nucleotide sequence ID" value="XM_032468763.1"/>
</dbReference>
<reference evidence="2" key="1">
    <citation type="submission" date="2025-08" db="UniProtKB">
        <authorList>
            <consortium name="RefSeq"/>
        </authorList>
    </citation>
    <scope>IDENTIFICATION</scope>
    <source>
        <tissue evidence="2">Ear skin</tissue>
    </source>
</reference>
<name>A0A8B8S4R5_CAMFR</name>